<dbReference type="AlphaFoldDB" id="A0A7J7J5Q7"/>
<evidence type="ECO:0000256" key="6">
    <source>
        <dbReference type="ARBA" id="ARBA00023244"/>
    </source>
</evidence>
<dbReference type="GO" id="GO:0006783">
    <property type="term" value="P:heme biosynthetic process"/>
    <property type="evidence" value="ECO:0007669"/>
    <property type="project" value="UniProtKB-UniRule"/>
</dbReference>
<keyword evidence="8" id="KW-0999">Mitochondrion inner membrane</keyword>
<name>A0A7J7J5Q7_BUGNE</name>
<dbReference type="Proteomes" id="UP000593567">
    <property type="component" value="Unassembled WGS sequence"/>
</dbReference>
<sequence>MVWSVIDRWPTHPGLVKAFAQVIEEELAKFPDEVRDDVVILFSAHSLPMKVVNRGDPYAAEVAATVSSVMAELGHTHPYRLVWQSKVGPLPWLGPQTDEVIEGLVKRGKKNLLLVPIAFTSDHIETLFELDIEYATELANKVGVENIRRAAAMNSNKIFIQGLADIVKAHLDDGKVSSTQLSLRCPLCVNSTCAQTRQFIQGQQSALDRLRSSAV</sequence>
<dbReference type="GO" id="GO:0004325">
    <property type="term" value="F:ferrochelatase activity"/>
    <property type="evidence" value="ECO:0007669"/>
    <property type="project" value="UniProtKB-UniRule"/>
</dbReference>
<keyword evidence="5 8" id="KW-0456">Lyase</keyword>
<comment type="pathway">
    <text evidence="1 8">Porphyrin-containing compound metabolism; protoheme biosynthesis; protoheme from protoporphyrin-IX: step 1/1.</text>
</comment>
<comment type="similarity">
    <text evidence="2 8">Belongs to the ferrochelatase family.</text>
</comment>
<evidence type="ECO:0000256" key="8">
    <source>
        <dbReference type="RuleBase" id="RU000607"/>
    </source>
</evidence>
<evidence type="ECO:0000256" key="3">
    <source>
        <dbReference type="ARBA" id="ARBA00023004"/>
    </source>
</evidence>
<dbReference type="InterPro" id="IPR033644">
    <property type="entry name" value="Ferrochelatase_C"/>
</dbReference>
<evidence type="ECO:0000256" key="4">
    <source>
        <dbReference type="ARBA" id="ARBA00023133"/>
    </source>
</evidence>
<dbReference type="UniPathway" id="UPA00252">
    <property type="reaction ID" value="UER00325"/>
</dbReference>
<dbReference type="InterPro" id="IPR019772">
    <property type="entry name" value="Ferrochelatase_AS"/>
</dbReference>
<keyword evidence="10" id="KW-1185">Reference proteome</keyword>
<dbReference type="PROSITE" id="PS00534">
    <property type="entry name" value="FERROCHELATASE"/>
    <property type="match status" value="1"/>
</dbReference>
<protein>
    <recommendedName>
        <fullName evidence="8">Ferrochelatase</fullName>
        <ecNumber evidence="8">4.98.1.1</ecNumber>
    </recommendedName>
</protein>
<dbReference type="EC" id="4.98.1.1" evidence="8"/>
<gene>
    <name evidence="9" type="ORF">EB796_020345</name>
</gene>
<evidence type="ECO:0000256" key="2">
    <source>
        <dbReference type="ARBA" id="ARBA00007718"/>
    </source>
</evidence>
<evidence type="ECO:0000256" key="5">
    <source>
        <dbReference type="ARBA" id="ARBA00023239"/>
    </source>
</evidence>
<keyword evidence="6 8" id="KW-0627">Porphyrin biosynthesis</keyword>
<keyword evidence="8" id="KW-0496">Mitochondrion</keyword>
<comment type="subcellular location">
    <subcellularLocation>
        <location evidence="8">Mitochondrion inner membrane</location>
    </subcellularLocation>
</comment>
<evidence type="ECO:0000313" key="10">
    <source>
        <dbReference type="Proteomes" id="UP000593567"/>
    </source>
</evidence>
<keyword evidence="4 8" id="KW-0350">Heme biosynthesis</keyword>
<accession>A0A7J7J5Q7</accession>
<dbReference type="Gene3D" id="3.40.50.1400">
    <property type="match status" value="1"/>
</dbReference>
<evidence type="ECO:0000256" key="7">
    <source>
        <dbReference type="ARBA" id="ARBA00049915"/>
    </source>
</evidence>
<keyword evidence="3 8" id="KW-0408">Iron</keyword>
<dbReference type="PANTHER" id="PTHR11108">
    <property type="entry name" value="FERROCHELATASE"/>
    <property type="match status" value="1"/>
</dbReference>
<evidence type="ECO:0000256" key="1">
    <source>
        <dbReference type="ARBA" id="ARBA00004943"/>
    </source>
</evidence>
<organism evidence="9 10">
    <name type="scientific">Bugula neritina</name>
    <name type="common">Brown bryozoan</name>
    <name type="synonym">Sertularia neritina</name>
    <dbReference type="NCBI Taxonomy" id="10212"/>
    <lineage>
        <taxon>Eukaryota</taxon>
        <taxon>Metazoa</taxon>
        <taxon>Spiralia</taxon>
        <taxon>Lophotrochozoa</taxon>
        <taxon>Bryozoa</taxon>
        <taxon>Gymnolaemata</taxon>
        <taxon>Cheilostomatida</taxon>
        <taxon>Flustrina</taxon>
        <taxon>Buguloidea</taxon>
        <taxon>Bugulidae</taxon>
        <taxon>Bugula</taxon>
    </lineage>
</organism>
<proteinExistence type="inferred from homology"/>
<keyword evidence="8" id="KW-0472">Membrane</keyword>
<comment type="catalytic activity">
    <reaction evidence="7">
        <text>heme b + 2 H(+) = protoporphyrin IX + Fe(2+)</text>
        <dbReference type="Rhea" id="RHEA:22584"/>
        <dbReference type="ChEBI" id="CHEBI:15378"/>
        <dbReference type="ChEBI" id="CHEBI:29033"/>
        <dbReference type="ChEBI" id="CHEBI:57306"/>
        <dbReference type="ChEBI" id="CHEBI:60344"/>
        <dbReference type="EC" id="4.98.1.1"/>
    </reaction>
    <physiologicalReaction direction="right-to-left" evidence="7">
        <dbReference type="Rhea" id="RHEA:22586"/>
    </physiologicalReaction>
</comment>
<dbReference type="EMBL" id="VXIV02003061">
    <property type="protein sequence ID" value="KAF6021345.1"/>
    <property type="molecule type" value="Genomic_DNA"/>
</dbReference>
<dbReference type="FunFam" id="3.40.50.1400:FF:000001">
    <property type="entry name" value="Ferrochelatase"/>
    <property type="match status" value="1"/>
</dbReference>
<dbReference type="NCBIfam" id="TIGR00109">
    <property type="entry name" value="hemH"/>
    <property type="match status" value="1"/>
</dbReference>
<dbReference type="OrthoDB" id="1323at2759"/>
<reference evidence="9" key="1">
    <citation type="submission" date="2020-06" db="EMBL/GenBank/DDBJ databases">
        <title>Draft genome of Bugula neritina, a colonial animal packing powerful symbionts and potential medicines.</title>
        <authorList>
            <person name="Rayko M."/>
        </authorList>
    </citation>
    <scope>NUCLEOTIDE SEQUENCE [LARGE SCALE GENOMIC DNA]</scope>
    <source>
        <strain evidence="9">Kwan_BN1</strain>
    </source>
</reference>
<dbReference type="SUPFAM" id="SSF53800">
    <property type="entry name" value="Chelatase"/>
    <property type="match status" value="1"/>
</dbReference>
<evidence type="ECO:0000313" key="9">
    <source>
        <dbReference type="EMBL" id="KAF6021345.1"/>
    </source>
</evidence>
<dbReference type="InterPro" id="IPR001015">
    <property type="entry name" value="Ferrochelatase"/>
</dbReference>
<comment type="caution">
    <text evidence="9">The sequence shown here is derived from an EMBL/GenBank/DDBJ whole genome shotgun (WGS) entry which is preliminary data.</text>
</comment>
<dbReference type="PANTHER" id="PTHR11108:SF1">
    <property type="entry name" value="FERROCHELATASE, MITOCHONDRIAL"/>
    <property type="match status" value="1"/>
</dbReference>
<dbReference type="CDD" id="cd00419">
    <property type="entry name" value="Ferrochelatase_C"/>
    <property type="match status" value="1"/>
</dbReference>
<dbReference type="Pfam" id="PF00762">
    <property type="entry name" value="Ferrochelatase"/>
    <property type="match status" value="1"/>
</dbReference>
<dbReference type="GO" id="GO:0005743">
    <property type="term" value="C:mitochondrial inner membrane"/>
    <property type="evidence" value="ECO:0007669"/>
    <property type="project" value="UniProtKB-SubCell"/>
</dbReference>
<comment type="function">
    <text evidence="8">Catalyzes the ferrous insertion into protoporphyrin IX.</text>
</comment>